<evidence type="ECO:0000259" key="3">
    <source>
        <dbReference type="Pfam" id="PF01467"/>
    </source>
</evidence>
<reference evidence="4 5" key="1">
    <citation type="submission" date="2016-10" db="EMBL/GenBank/DDBJ databases">
        <authorList>
            <person name="de Groot N.N."/>
        </authorList>
    </citation>
    <scope>NUCLEOTIDE SEQUENCE [LARGE SCALE GENOMIC DNA]</scope>
    <source>
        <strain evidence="4 5">MON 2.2</strain>
    </source>
</reference>
<feature type="domain" description="Cytidyltransferase-like" evidence="3">
    <location>
        <begin position="5"/>
        <end position="124"/>
    </location>
</feature>
<proteinExistence type="predicted"/>
<sequence>MTTVITYGTFDLFHIGHLKLLQRLADLGDRLVVGVSSDEFNKIKGKNVIVPYAQRAEIVSSIRYVDEVFPEDDWAQKRSDIARFGADVLGMGHDWEGKFDDLSDVVRVEYLPRTDGVSTTEMKRVLSAFDEVHVAELKRTLDSLSEIVKQLS</sequence>
<keyword evidence="2 4" id="KW-0548">Nucleotidyltransferase</keyword>
<dbReference type="GO" id="GO:0016779">
    <property type="term" value="F:nucleotidyltransferase activity"/>
    <property type="evidence" value="ECO:0007669"/>
    <property type="project" value="UniProtKB-KW"/>
</dbReference>
<accession>A0A1G7C7B5</accession>
<dbReference type="NCBIfam" id="TIGR00125">
    <property type="entry name" value="cyt_tran_rel"/>
    <property type="match status" value="1"/>
</dbReference>
<gene>
    <name evidence="4" type="ORF">SAMN04489747_3171</name>
</gene>
<dbReference type="EMBL" id="LT629688">
    <property type="protein sequence ID" value="SDE34650.1"/>
    <property type="molecule type" value="Genomic_DNA"/>
</dbReference>
<dbReference type="RefSeq" id="WP_090594878.1">
    <property type="nucleotide sequence ID" value="NZ_LT629688.1"/>
</dbReference>
<keyword evidence="1 4" id="KW-0808">Transferase</keyword>
<evidence type="ECO:0000256" key="1">
    <source>
        <dbReference type="ARBA" id="ARBA00022679"/>
    </source>
</evidence>
<dbReference type="PANTHER" id="PTHR43793:SF1">
    <property type="entry name" value="FAD SYNTHASE"/>
    <property type="match status" value="1"/>
</dbReference>
<evidence type="ECO:0000313" key="4">
    <source>
        <dbReference type="EMBL" id="SDE34650.1"/>
    </source>
</evidence>
<protein>
    <submittedName>
        <fullName evidence="4">Glycerol-3-phosphate cytidylyltransferase</fullName>
    </submittedName>
</protein>
<dbReference type="Gene3D" id="3.40.50.620">
    <property type="entry name" value="HUPs"/>
    <property type="match status" value="1"/>
</dbReference>
<dbReference type="InterPro" id="IPR004821">
    <property type="entry name" value="Cyt_trans-like"/>
</dbReference>
<evidence type="ECO:0000313" key="5">
    <source>
        <dbReference type="Proteomes" id="UP000198546"/>
    </source>
</evidence>
<dbReference type="Proteomes" id="UP000198546">
    <property type="component" value="Chromosome i"/>
</dbReference>
<dbReference type="Pfam" id="PF01467">
    <property type="entry name" value="CTP_transf_like"/>
    <property type="match status" value="1"/>
</dbReference>
<dbReference type="SUPFAM" id="SSF52374">
    <property type="entry name" value="Nucleotidylyl transferase"/>
    <property type="match status" value="1"/>
</dbReference>
<keyword evidence="5" id="KW-1185">Reference proteome</keyword>
<evidence type="ECO:0000256" key="2">
    <source>
        <dbReference type="ARBA" id="ARBA00022695"/>
    </source>
</evidence>
<name>A0A1G7C7B5_9ACTN</name>
<dbReference type="InterPro" id="IPR014729">
    <property type="entry name" value="Rossmann-like_a/b/a_fold"/>
</dbReference>
<organism evidence="4 5">
    <name type="scientific">Auraticoccus monumenti</name>
    <dbReference type="NCBI Taxonomy" id="675864"/>
    <lineage>
        <taxon>Bacteria</taxon>
        <taxon>Bacillati</taxon>
        <taxon>Actinomycetota</taxon>
        <taxon>Actinomycetes</taxon>
        <taxon>Propionibacteriales</taxon>
        <taxon>Propionibacteriaceae</taxon>
        <taxon>Auraticoccus</taxon>
    </lineage>
</organism>
<dbReference type="AlphaFoldDB" id="A0A1G7C7B5"/>
<dbReference type="STRING" id="675864.SAMN04489747_3171"/>
<dbReference type="InterPro" id="IPR050385">
    <property type="entry name" value="Archaeal_FAD_synthase"/>
</dbReference>
<dbReference type="PANTHER" id="PTHR43793">
    <property type="entry name" value="FAD SYNTHASE"/>
    <property type="match status" value="1"/>
</dbReference>
<dbReference type="OrthoDB" id="9815825at2"/>